<sequence length="580" mass="66434">MPKRVYGKFRKLSNVLNTVSDHDIKDDSWFSDDDENTDRLISDDTTKVNVTPELDLQGSEPGFSEAKSGSTKLVCDDVVWEFLEKPSPVRKRPRRIATVENDDSSDTLMNQGYKKALNTVRDILGSIKPSQGLVLDMEALRGDVDEQEEDTGCVKYGRTRTILVKKHESSDDDEEGSGNGAVDEEGDKDDPESGNMVSQHFNQLKAMGGNLKYQNDLDFILHGDASITPGKRRTEMLRLCLDITANDKLRQHIIKYYHYDVWKWCIRVLDPKDLVTSFLQCFIMDKIPLPTNDKTWSMVSISEFILQLVTDALTTPKIKGSRLVKHNYKDFLGAIECDTPSQFAIHIWDKYIPPMTDDPKVIPLLLHRLGDRDPKTISPLLSLLERHLPAIESTQDAFEGNYSKLFQLLIPLWPDWRQNEYYVKCFIKLTNSSHLLAKVENKSMLLQQSICYINERQSTLWTHTDPSCIDIVILHLGLCLNLIVEITSIITDTELQSMKSIFKEISQRIADGQMSFMANLFLLIFAYSVHKKDLELNATEHKYLISKLKAFSMDVNSYNESIFERTNYILEQLQLTETIK</sequence>
<dbReference type="GeneID" id="28725344"/>
<name>A0A0X8HV03_9SACH</name>
<evidence type="ECO:0000313" key="3">
    <source>
        <dbReference type="EMBL" id="AMD22019.1"/>
    </source>
</evidence>
<evidence type="ECO:0000259" key="2">
    <source>
        <dbReference type="Pfam" id="PF16997"/>
    </source>
</evidence>
<dbReference type="EMBL" id="CP014247">
    <property type="protein sequence ID" value="AMD22019.1"/>
    <property type="molecule type" value="Genomic_DNA"/>
</dbReference>
<gene>
    <name evidence="3" type="ORF">AW171_hschr74023</name>
</gene>
<evidence type="ECO:0000313" key="4">
    <source>
        <dbReference type="Proteomes" id="UP000243052"/>
    </source>
</evidence>
<feature type="region of interest" description="Disordered" evidence="1">
    <location>
        <begin position="165"/>
        <end position="196"/>
    </location>
</feature>
<organism evidence="3 4">
    <name type="scientific">Eremothecium sinecaudum</name>
    <dbReference type="NCBI Taxonomy" id="45286"/>
    <lineage>
        <taxon>Eukaryota</taxon>
        <taxon>Fungi</taxon>
        <taxon>Dikarya</taxon>
        <taxon>Ascomycota</taxon>
        <taxon>Saccharomycotina</taxon>
        <taxon>Saccharomycetes</taxon>
        <taxon>Saccharomycetales</taxon>
        <taxon>Saccharomycetaceae</taxon>
        <taxon>Eremothecium</taxon>
    </lineage>
</organism>
<dbReference type="RefSeq" id="XP_017989015.1">
    <property type="nucleotide sequence ID" value="XM_018133822.1"/>
</dbReference>
<dbReference type="STRING" id="45286.A0A0X8HV03"/>
<feature type="compositionally biased region" description="Acidic residues" evidence="1">
    <location>
        <begin position="170"/>
        <end position="192"/>
    </location>
</feature>
<dbReference type="Pfam" id="PF16997">
    <property type="entry name" value="Wap1"/>
    <property type="match status" value="1"/>
</dbReference>
<dbReference type="Proteomes" id="UP000243052">
    <property type="component" value="Chromosome vii"/>
</dbReference>
<dbReference type="Gene3D" id="1.25.10.60">
    <property type="entry name" value="Rad61, Wapl domain"/>
    <property type="match status" value="1"/>
</dbReference>
<proteinExistence type="predicted"/>
<evidence type="ECO:0000256" key="1">
    <source>
        <dbReference type="SAM" id="MobiDB-lite"/>
    </source>
</evidence>
<dbReference type="InterPro" id="IPR038496">
    <property type="entry name" value="Rad61_Wapl_sf"/>
</dbReference>
<accession>A0A0X8HV03</accession>
<protein>
    <submittedName>
        <fullName evidence="3">HGL321Wp</fullName>
    </submittedName>
</protein>
<feature type="domain" description="Rad61 Wapl" evidence="2">
    <location>
        <begin position="198"/>
        <end position="573"/>
    </location>
</feature>
<keyword evidence="4" id="KW-1185">Reference proteome</keyword>
<dbReference type="OrthoDB" id="4069585at2759"/>
<reference evidence="3 4" key="1">
    <citation type="submission" date="2016-01" db="EMBL/GenBank/DDBJ databases">
        <title>Genome sequence of the yeast Holleya sinecauda.</title>
        <authorList>
            <person name="Dietrich F.S."/>
        </authorList>
    </citation>
    <scope>NUCLEOTIDE SEQUENCE [LARGE SCALE GENOMIC DNA]</scope>
    <source>
        <strain evidence="3 4">ATCC 58844</strain>
    </source>
</reference>
<dbReference type="InterPro" id="IPR031550">
    <property type="entry name" value="Rad61_Wapl"/>
</dbReference>
<dbReference type="AlphaFoldDB" id="A0A0X8HV03"/>